<keyword evidence="2" id="KW-1185">Reference proteome</keyword>
<dbReference type="RefSeq" id="WP_302038044.1">
    <property type="nucleotide sequence ID" value="NZ_JAUKPO010000006.1"/>
</dbReference>
<reference evidence="1" key="1">
    <citation type="submission" date="2023-07" db="EMBL/GenBank/DDBJ databases">
        <title>The genome sequence of Rhodocytophaga aerolata KACC 12507.</title>
        <authorList>
            <person name="Zhang X."/>
        </authorList>
    </citation>
    <scope>NUCLEOTIDE SEQUENCE</scope>
    <source>
        <strain evidence="1">KACC 12507</strain>
    </source>
</reference>
<comment type="caution">
    <text evidence="1">The sequence shown here is derived from an EMBL/GenBank/DDBJ whole genome shotgun (WGS) entry which is preliminary data.</text>
</comment>
<dbReference type="EMBL" id="JAUKPO010000006">
    <property type="protein sequence ID" value="MDO1447244.1"/>
    <property type="molecule type" value="Genomic_DNA"/>
</dbReference>
<proteinExistence type="predicted"/>
<sequence>MIRIASILLTSLLLYHTFRAAVVLYFLEDTHIAASSETQEDEWVVVKLPVSLPYATDWEDTSGKEGLIKHGDQFYNIVEQRYQNDTLYTTLKTNISAREQFFSIVEEMNELAGKDAESRQAKSPYTSLLKLFNQLSTVYIATCFTQVYPPELNYFSKALAAYQTSSFLTPPFPVHTPPPKVS</sequence>
<accession>A0ABT8R5N6</accession>
<dbReference type="Proteomes" id="UP001168528">
    <property type="component" value="Unassembled WGS sequence"/>
</dbReference>
<protein>
    <recommendedName>
        <fullName evidence="3">Gluconate 2-dehydrogenase subunit 3 family protein</fullName>
    </recommendedName>
</protein>
<evidence type="ECO:0008006" key="3">
    <source>
        <dbReference type="Google" id="ProtNLM"/>
    </source>
</evidence>
<organism evidence="1 2">
    <name type="scientific">Rhodocytophaga aerolata</name>
    <dbReference type="NCBI Taxonomy" id="455078"/>
    <lineage>
        <taxon>Bacteria</taxon>
        <taxon>Pseudomonadati</taxon>
        <taxon>Bacteroidota</taxon>
        <taxon>Cytophagia</taxon>
        <taxon>Cytophagales</taxon>
        <taxon>Rhodocytophagaceae</taxon>
        <taxon>Rhodocytophaga</taxon>
    </lineage>
</organism>
<gene>
    <name evidence="1" type="ORF">Q0590_13320</name>
</gene>
<name>A0ABT8R5N6_9BACT</name>
<evidence type="ECO:0000313" key="2">
    <source>
        <dbReference type="Proteomes" id="UP001168528"/>
    </source>
</evidence>
<evidence type="ECO:0000313" key="1">
    <source>
        <dbReference type="EMBL" id="MDO1447244.1"/>
    </source>
</evidence>